<dbReference type="Proteomes" id="UP001476583">
    <property type="component" value="Chromosome"/>
</dbReference>
<dbReference type="PROSITE" id="PS51898">
    <property type="entry name" value="TYR_RECOMBINASE"/>
    <property type="match status" value="1"/>
</dbReference>
<dbReference type="InterPro" id="IPR002104">
    <property type="entry name" value="Integrase_catalytic"/>
</dbReference>
<dbReference type="Pfam" id="PF14659">
    <property type="entry name" value="Phage_int_SAM_3"/>
    <property type="match status" value="1"/>
</dbReference>
<dbReference type="PANTHER" id="PTHR30349">
    <property type="entry name" value="PHAGE INTEGRASE-RELATED"/>
    <property type="match status" value="1"/>
</dbReference>
<dbReference type="PROSITE" id="PS51900">
    <property type="entry name" value="CB"/>
    <property type="match status" value="1"/>
</dbReference>
<dbReference type="InterPro" id="IPR050090">
    <property type="entry name" value="Tyrosine_recombinase_XerCD"/>
</dbReference>
<proteinExistence type="predicted"/>
<dbReference type="Pfam" id="PF00589">
    <property type="entry name" value="Phage_integrase"/>
    <property type="match status" value="1"/>
</dbReference>
<feature type="domain" description="Tyr recombinase" evidence="5">
    <location>
        <begin position="280"/>
        <end position="484"/>
    </location>
</feature>
<evidence type="ECO:0000256" key="4">
    <source>
        <dbReference type="PROSITE-ProRule" id="PRU01248"/>
    </source>
</evidence>
<organism evidence="7 8">
    <name type="scientific">Ectopseudomonas mendocina</name>
    <name type="common">Pseudomonas mendocina</name>
    <dbReference type="NCBI Taxonomy" id="300"/>
    <lineage>
        <taxon>Bacteria</taxon>
        <taxon>Pseudomonadati</taxon>
        <taxon>Pseudomonadota</taxon>
        <taxon>Gammaproteobacteria</taxon>
        <taxon>Pseudomonadales</taxon>
        <taxon>Pseudomonadaceae</taxon>
        <taxon>Ectopseudomonas</taxon>
    </lineage>
</organism>
<dbReference type="InterPro" id="IPR011010">
    <property type="entry name" value="DNA_brk_join_enz"/>
</dbReference>
<dbReference type="Pfam" id="PF12167">
    <property type="entry name" value="Arm-DNA-bind_2"/>
    <property type="match status" value="1"/>
</dbReference>
<evidence type="ECO:0000259" key="5">
    <source>
        <dbReference type="PROSITE" id="PS51898"/>
    </source>
</evidence>
<dbReference type="PANTHER" id="PTHR30349:SF36">
    <property type="entry name" value="PROPHAGE INTEGRASE INTR-RELATED"/>
    <property type="match status" value="1"/>
</dbReference>
<keyword evidence="2 4" id="KW-0238">DNA-binding</keyword>
<evidence type="ECO:0000313" key="7">
    <source>
        <dbReference type="EMBL" id="WXL23878.1"/>
    </source>
</evidence>
<dbReference type="Gene3D" id="1.10.150.130">
    <property type="match status" value="1"/>
</dbReference>
<dbReference type="InterPro" id="IPR022000">
    <property type="entry name" value="Min27-like_integrase_DNA_bind"/>
</dbReference>
<name>A0ABZ2RA34_ECTME</name>
<accession>A0ABZ2RA34</accession>
<evidence type="ECO:0000256" key="2">
    <source>
        <dbReference type="ARBA" id="ARBA00023125"/>
    </source>
</evidence>
<dbReference type="EMBL" id="CP148074">
    <property type="protein sequence ID" value="WXL23878.1"/>
    <property type="molecule type" value="Genomic_DNA"/>
</dbReference>
<gene>
    <name evidence="7" type="ORF">WG219_10960</name>
</gene>
<evidence type="ECO:0000256" key="3">
    <source>
        <dbReference type="ARBA" id="ARBA00023172"/>
    </source>
</evidence>
<dbReference type="InterPro" id="IPR010998">
    <property type="entry name" value="Integrase_recombinase_N"/>
</dbReference>
<keyword evidence="1" id="KW-0229">DNA integration</keyword>
<reference evidence="7 8" key="1">
    <citation type="submission" date="2024-03" db="EMBL/GenBank/DDBJ databases">
        <title>Complete genome of BD2.</title>
        <authorList>
            <person name="Cao G."/>
        </authorList>
    </citation>
    <scope>NUCLEOTIDE SEQUENCE [LARGE SCALE GENOMIC DNA]</scope>
    <source>
        <strain evidence="7 8">BD2</strain>
    </source>
</reference>
<dbReference type="Gene3D" id="1.10.443.10">
    <property type="entry name" value="Intergrase catalytic core"/>
    <property type="match status" value="1"/>
</dbReference>
<evidence type="ECO:0000256" key="1">
    <source>
        <dbReference type="ARBA" id="ARBA00022908"/>
    </source>
</evidence>
<keyword evidence="3" id="KW-0233">DNA recombination</keyword>
<feature type="domain" description="Core-binding (CB)" evidence="6">
    <location>
        <begin position="172"/>
        <end position="258"/>
    </location>
</feature>
<dbReference type="InterPro" id="IPR004107">
    <property type="entry name" value="Integrase_SAM-like_N"/>
</dbReference>
<evidence type="ECO:0000313" key="8">
    <source>
        <dbReference type="Proteomes" id="UP001476583"/>
    </source>
</evidence>
<sequence length="500" mass="56601">MKFDNSPSLLALQTTYLRRKPSPTPHEGCCQPQIITLAIDQNENMEYIYPIKQGNLTFACDSAGYEMSPQATTENLLSANQQPSLPEGVEQHGKALRISFMYNGERCREIVSRDNLDEFSIALAARFRGQVLEAISRGRFDYRAFFPESRHAQAINQEQTASRSKTNSLANMTVREGVESWLETQRSGKAKSTAVNYSSRAKHVLNAFGEKRLADVTTQELQQFRNRLVRSRENPQGVSPKTANDVLIVVRGVWFDASRNGITSGNRAEGIENHLLERESKADPFSLDEMQQLLNGDPSQRITARMLVLNCWLGLSRSELVALAAEDVDLKRKKLKVNRAHVHGEHKAPKVKARRREIDLLEPAIELLEEILADTQHHSMQSLEIIRLDNLSLRHETVNLLFTNPHTGKPWSQSALDRWFKAHTEAVGVRYRGLNQCRHTFASRALSHFAPTEWVIKQLGHTDDQMLKDHYAEWIPEETGLPLSRVDAINEAMCAGWSAC</sequence>
<protein>
    <submittedName>
        <fullName evidence="7">DUF3596 domain-containing protein</fullName>
    </submittedName>
</protein>
<evidence type="ECO:0000259" key="6">
    <source>
        <dbReference type="PROSITE" id="PS51900"/>
    </source>
</evidence>
<keyword evidence="8" id="KW-1185">Reference proteome</keyword>
<dbReference type="InterPro" id="IPR013762">
    <property type="entry name" value="Integrase-like_cat_sf"/>
</dbReference>
<dbReference type="SUPFAM" id="SSF56349">
    <property type="entry name" value="DNA breaking-rejoining enzymes"/>
    <property type="match status" value="1"/>
</dbReference>
<dbReference type="InterPro" id="IPR044068">
    <property type="entry name" value="CB"/>
</dbReference>